<organism evidence="4 5">
    <name type="scientific">Inquilinus ginsengisoli</name>
    <dbReference type="NCBI Taxonomy" id="363840"/>
    <lineage>
        <taxon>Bacteria</taxon>
        <taxon>Pseudomonadati</taxon>
        <taxon>Pseudomonadota</taxon>
        <taxon>Alphaproteobacteria</taxon>
        <taxon>Rhodospirillales</taxon>
        <taxon>Rhodospirillaceae</taxon>
        <taxon>Inquilinus</taxon>
    </lineage>
</organism>
<gene>
    <name evidence="4" type="ORF">E9232_003253</name>
</gene>
<dbReference type="PANTHER" id="PTHR44196:SF1">
    <property type="entry name" value="DEHYDROGENASE_REDUCTASE SDR FAMILY MEMBER 7B"/>
    <property type="match status" value="1"/>
</dbReference>
<proteinExistence type="inferred from homology"/>
<dbReference type="RefSeq" id="WP_309795362.1">
    <property type="nucleotide sequence ID" value="NZ_JAVDPW010000005.1"/>
</dbReference>
<dbReference type="SUPFAM" id="SSF51735">
    <property type="entry name" value="NAD(P)-binding Rossmann-fold domains"/>
    <property type="match status" value="1"/>
</dbReference>
<dbReference type="Proteomes" id="UP001262410">
    <property type="component" value="Unassembled WGS sequence"/>
</dbReference>
<dbReference type="PRINTS" id="PR00080">
    <property type="entry name" value="SDRFAMILY"/>
</dbReference>
<dbReference type="PANTHER" id="PTHR44196">
    <property type="entry name" value="DEHYDROGENASE/REDUCTASE SDR FAMILY MEMBER 7B"/>
    <property type="match status" value="1"/>
</dbReference>
<evidence type="ECO:0000256" key="3">
    <source>
        <dbReference type="RuleBase" id="RU000363"/>
    </source>
</evidence>
<dbReference type="InterPro" id="IPR002347">
    <property type="entry name" value="SDR_fam"/>
</dbReference>
<reference evidence="4 5" key="1">
    <citation type="submission" date="2023-07" db="EMBL/GenBank/DDBJ databases">
        <title>Sorghum-associated microbial communities from plants grown in Nebraska, USA.</title>
        <authorList>
            <person name="Schachtman D."/>
        </authorList>
    </citation>
    <scope>NUCLEOTIDE SEQUENCE [LARGE SCALE GENOMIC DNA]</scope>
    <source>
        <strain evidence="4 5">584</strain>
    </source>
</reference>
<comment type="similarity">
    <text evidence="1 3">Belongs to the short-chain dehydrogenases/reductases (SDR) family.</text>
</comment>
<dbReference type="EMBL" id="JAVDPW010000005">
    <property type="protein sequence ID" value="MDR6290727.1"/>
    <property type="molecule type" value="Genomic_DNA"/>
</dbReference>
<accession>A0ABU1JQZ1</accession>
<keyword evidence="5" id="KW-1185">Reference proteome</keyword>
<dbReference type="CDD" id="cd05233">
    <property type="entry name" value="SDR_c"/>
    <property type="match status" value="1"/>
</dbReference>
<dbReference type="Pfam" id="PF00106">
    <property type="entry name" value="adh_short"/>
    <property type="match status" value="1"/>
</dbReference>
<keyword evidence="2" id="KW-0560">Oxidoreductase</keyword>
<sequence length="246" mass="25229">MVGQGFLAGRTILVAGASSGMGRATALAVAREGGALLLLGRDRARLDAVAAEIRGIAPDRPAAVIAVDAADAAALEAALAPRGDALSGLDIVVNSVGTNIVGRAFGELTPDSWAGMVDANLNAAFNLTRAVVPGMRARRQGLIIHISSVAARKADRSGAAYQATKAGVVALTHAVMEEERENGLRLTAILPGMTDTPLLDKRPVPVPAESRRAALQPDDVAAACLFVMGLPARAHVAEIVLQPSRS</sequence>
<dbReference type="Gene3D" id="3.40.50.720">
    <property type="entry name" value="NAD(P)-binding Rossmann-like Domain"/>
    <property type="match status" value="1"/>
</dbReference>
<comment type="caution">
    <text evidence="4">The sequence shown here is derived from an EMBL/GenBank/DDBJ whole genome shotgun (WGS) entry which is preliminary data.</text>
</comment>
<evidence type="ECO:0000256" key="1">
    <source>
        <dbReference type="ARBA" id="ARBA00006484"/>
    </source>
</evidence>
<protein>
    <submittedName>
        <fullName evidence="4">NADP-dependent 3-hydroxy acid dehydrogenase YdfG</fullName>
    </submittedName>
</protein>
<evidence type="ECO:0000313" key="4">
    <source>
        <dbReference type="EMBL" id="MDR6290727.1"/>
    </source>
</evidence>
<dbReference type="PRINTS" id="PR00081">
    <property type="entry name" value="GDHRDH"/>
</dbReference>
<evidence type="ECO:0000313" key="5">
    <source>
        <dbReference type="Proteomes" id="UP001262410"/>
    </source>
</evidence>
<dbReference type="InterPro" id="IPR036291">
    <property type="entry name" value="NAD(P)-bd_dom_sf"/>
</dbReference>
<evidence type="ECO:0000256" key="2">
    <source>
        <dbReference type="ARBA" id="ARBA00023002"/>
    </source>
</evidence>
<name>A0ABU1JQZ1_9PROT</name>